<accession>A0A1G5QHA0</accession>
<organism evidence="2 3">
    <name type="scientific">Thiohalomonas denitrificans</name>
    <dbReference type="NCBI Taxonomy" id="415747"/>
    <lineage>
        <taxon>Bacteria</taxon>
        <taxon>Pseudomonadati</taxon>
        <taxon>Pseudomonadota</taxon>
        <taxon>Gammaproteobacteria</taxon>
        <taxon>Thiohalomonadales</taxon>
        <taxon>Thiohalomonadaceae</taxon>
        <taxon>Thiohalomonas</taxon>
    </lineage>
</organism>
<dbReference type="STRING" id="415747.SAMN03097708_02085"/>
<gene>
    <name evidence="2" type="ORF">SAMN03097708_02085</name>
</gene>
<keyword evidence="3" id="KW-1185">Reference proteome</keyword>
<evidence type="ECO:0000313" key="3">
    <source>
        <dbReference type="Proteomes" id="UP000199648"/>
    </source>
</evidence>
<dbReference type="RefSeq" id="WP_092996468.1">
    <property type="nucleotide sequence ID" value="NZ_FMWD01000006.1"/>
</dbReference>
<evidence type="ECO:0000259" key="1">
    <source>
        <dbReference type="Pfam" id="PF07179"/>
    </source>
</evidence>
<dbReference type="Pfam" id="PF07179">
    <property type="entry name" value="SseB"/>
    <property type="match status" value="1"/>
</dbReference>
<dbReference type="OrthoDB" id="8561064at2"/>
<dbReference type="EMBL" id="FMWD01000006">
    <property type="protein sequence ID" value="SCZ61107.1"/>
    <property type="molecule type" value="Genomic_DNA"/>
</dbReference>
<reference evidence="2 3" key="1">
    <citation type="submission" date="2016-10" db="EMBL/GenBank/DDBJ databases">
        <authorList>
            <person name="de Groot N.N."/>
        </authorList>
    </citation>
    <scope>NUCLEOTIDE SEQUENCE [LARGE SCALE GENOMIC DNA]</scope>
    <source>
        <strain evidence="2 3">HLD2</strain>
    </source>
</reference>
<proteinExistence type="predicted"/>
<feature type="domain" description="SseB protein N-terminal" evidence="1">
    <location>
        <begin position="11"/>
        <end position="128"/>
    </location>
</feature>
<dbReference type="AlphaFoldDB" id="A0A1G5QHA0"/>
<sequence>MSEKFEPKNDLEEKLLAAQEGRIPGEDFLRELMNAQVFMPVEDKYEIAGLQSSDKAQPLVLEDESGMQVVALFTSPERAKPFLEDFPKYKGGLLTEFTWITERIGSGVGITLNPGSETGLEMAPEMLQQLKGG</sequence>
<dbReference type="Proteomes" id="UP000199648">
    <property type="component" value="Unassembled WGS sequence"/>
</dbReference>
<name>A0A1G5QHA0_9GAMM</name>
<protein>
    <submittedName>
        <fullName evidence="2">SseB protein N-terminal domain-containing protein</fullName>
    </submittedName>
</protein>
<evidence type="ECO:0000313" key="2">
    <source>
        <dbReference type="EMBL" id="SCZ61107.1"/>
    </source>
</evidence>
<dbReference type="InterPro" id="IPR009839">
    <property type="entry name" value="SseB_N"/>
</dbReference>